<dbReference type="Proteomes" id="UP000004277">
    <property type="component" value="Unassembled WGS sequence"/>
</dbReference>
<organism evidence="1 2">
    <name type="scientific">Imbroritus primus</name>
    <dbReference type="NCBI Taxonomy" id="3058603"/>
    <lineage>
        <taxon>Bacteria</taxon>
        <taxon>Pseudomonadati</taxon>
        <taxon>Pseudomonadota</taxon>
        <taxon>Betaproteobacteria</taxon>
        <taxon>Burkholderiales</taxon>
        <taxon>Burkholderiaceae</taxon>
        <taxon>Imbroritus</taxon>
    </lineage>
</organism>
<reference evidence="1" key="1">
    <citation type="submission" date="2019-05" db="EMBL/GenBank/DDBJ databases">
        <title>Revised genome assembly of Burkholderiaceae (previously Ralstonia) sp. PBA.</title>
        <authorList>
            <person name="Gan H.M."/>
        </authorList>
    </citation>
    <scope>NUCLEOTIDE SEQUENCE</scope>
    <source>
        <strain evidence="1">PBA</strain>
    </source>
</reference>
<protein>
    <submittedName>
        <fullName evidence="1">Uncharacterized protein</fullName>
    </submittedName>
</protein>
<evidence type="ECO:0000313" key="2">
    <source>
        <dbReference type="Proteomes" id="UP000004277"/>
    </source>
</evidence>
<gene>
    <name evidence="1" type="ORF">MW7_014675</name>
</gene>
<accession>A0ACD3SM08</accession>
<evidence type="ECO:0000313" key="1">
    <source>
        <dbReference type="EMBL" id="TMS57195.1"/>
    </source>
</evidence>
<keyword evidence="2" id="KW-1185">Reference proteome</keyword>
<comment type="caution">
    <text evidence="1">The sequence shown here is derived from an EMBL/GenBank/DDBJ whole genome shotgun (WGS) entry which is preliminary data.</text>
</comment>
<name>A0ACD3SM08_9BURK</name>
<proteinExistence type="predicted"/>
<dbReference type="EMBL" id="AKCV02000025">
    <property type="protein sequence ID" value="TMS57195.1"/>
    <property type="molecule type" value="Genomic_DNA"/>
</dbReference>
<sequence length="108" mass="11912">MRASLLRLAGSMAMAAALPAAIASPTADEYLPCHRQAARALEMCLDAAPGGFHDDCWKRGRAYQQACYRTVKAAHVPDRKRIDAMRRAEDDARKRAAEARSRAQEAQQ</sequence>